<proteinExistence type="predicted"/>
<comment type="caution">
    <text evidence="1">The sequence shown here is derived from an EMBL/GenBank/DDBJ whole genome shotgun (WGS) entry which is preliminary data.</text>
</comment>
<sequence length="32" mass="3815">MVISISSHKVYLFYPILHVTKLKNISKRLRTQ</sequence>
<name>A0A0F8ZGQ6_9ZZZZ</name>
<protein>
    <submittedName>
        <fullName evidence="1">Uncharacterized protein</fullName>
    </submittedName>
</protein>
<gene>
    <name evidence="1" type="ORF">LCGC14_3036830</name>
</gene>
<evidence type="ECO:0000313" key="1">
    <source>
        <dbReference type="EMBL" id="KKK59191.1"/>
    </source>
</evidence>
<organism evidence="1">
    <name type="scientific">marine sediment metagenome</name>
    <dbReference type="NCBI Taxonomy" id="412755"/>
    <lineage>
        <taxon>unclassified sequences</taxon>
        <taxon>metagenomes</taxon>
        <taxon>ecological metagenomes</taxon>
    </lineage>
</organism>
<reference evidence="1" key="1">
    <citation type="journal article" date="2015" name="Nature">
        <title>Complex archaea that bridge the gap between prokaryotes and eukaryotes.</title>
        <authorList>
            <person name="Spang A."/>
            <person name="Saw J.H."/>
            <person name="Jorgensen S.L."/>
            <person name="Zaremba-Niedzwiedzka K."/>
            <person name="Martijn J."/>
            <person name="Lind A.E."/>
            <person name="van Eijk R."/>
            <person name="Schleper C."/>
            <person name="Guy L."/>
            <person name="Ettema T.J."/>
        </authorList>
    </citation>
    <scope>NUCLEOTIDE SEQUENCE</scope>
</reference>
<feature type="non-terminal residue" evidence="1">
    <location>
        <position position="32"/>
    </location>
</feature>
<dbReference type="AlphaFoldDB" id="A0A0F8ZGQ6"/>
<dbReference type="EMBL" id="LAZR01063603">
    <property type="protein sequence ID" value="KKK59191.1"/>
    <property type="molecule type" value="Genomic_DNA"/>
</dbReference>
<accession>A0A0F8ZGQ6</accession>